<reference evidence="2 3" key="1">
    <citation type="submission" date="2024-02" db="EMBL/GenBank/DDBJ databases">
        <authorList>
            <person name="Alasadi S."/>
            <person name="Hussein S.A."/>
        </authorList>
    </citation>
    <scope>NUCLEOTIDE SEQUENCE [LARGE SCALE GENOMIC DNA]</scope>
    <source>
        <strain evidence="2 3">GJ_SRA_44_2022</strain>
    </source>
</reference>
<dbReference type="InterPro" id="IPR050509">
    <property type="entry name" value="CoA-transferase_III"/>
</dbReference>
<feature type="region of interest" description="Disordered" evidence="1">
    <location>
        <begin position="182"/>
        <end position="201"/>
    </location>
</feature>
<dbReference type="InterPro" id="IPR003673">
    <property type="entry name" value="CoA-Trfase_fam_III"/>
</dbReference>
<dbReference type="InterPro" id="IPR023606">
    <property type="entry name" value="CoA-Trfase_III_dom_1_sf"/>
</dbReference>
<dbReference type="SUPFAM" id="SSF89796">
    <property type="entry name" value="CoA-transferase family III (CaiB/BaiF)"/>
    <property type="match status" value="2"/>
</dbReference>
<dbReference type="Gene3D" id="3.40.50.10540">
    <property type="entry name" value="Crotonobetainyl-coa:carnitine coa-transferase, domain 1"/>
    <property type="match status" value="1"/>
</dbReference>
<name>A0ABZ2HUS6_9MICO</name>
<evidence type="ECO:0000313" key="3">
    <source>
        <dbReference type="Proteomes" id="UP001377573"/>
    </source>
</evidence>
<dbReference type="PANTHER" id="PTHR48228:SF4">
    <property type="entry name" value="BLR3030 PROTEIN"/>
    <property type="match status" value="1"/>
</dbReference>
<evidence type="ECO:0000256" key="1">
    <source>
        <dbReference type="SAM" id="MobiDB-lite"/>
    </source>
</evidence>
<keyword evidence="2" id="KW-0808">Transferase</keyword>
<sequence length="444" mass="46689">MPAPSSDTTADLLVRVWRDTGVAPLPADSLASLRTLDPVPLASRTATAELALASVAAVTVAAGLDPGSIDPRRVAVAYRSDRYLLVDGTPPPVWAPLSGFWESGDGWVRTHGNYPHHARALRRALGLSGSAGAEAVTRRMSTLSTDEAVGLISAAGGLAVAVRHEDPEADRAQRAAPLLDVAVADPEGGRAKDRRTSSPDVSARAPLAGLRVLDLTRVIAGPVCTRTLALLGADVLRLDPPQLPELPWQHLDTGHGKRSARLDARSPELHALLQSADAVVLGYRPASLDRLGLSPDALVEQHPGLLVAQLSAWGPDHPERAGFDSLVQAESGIAMIEGDDGRPGALPAQALDHSSGYLLAAALTRLLRSRDGRSRIVRTSLRRVAAELLGMPRTTAAVRAPEIDASAHLARFDVDGTPVVTAAPALPGLRFEAPHAWGTDAPRW</sequence>
<dbReference type="EMBL" id="CP146240">
    <property type="protein sequence ID" value="WWS84694.1"/>
    <property type="molecule type" value="Genomic_DNA"/>
</dbReference>
<protein>
    <submittedName>
        <fullName evidence="2">CoA transferase</fullName>
    </submittedName>
</protein>
<dbReference type="Pfam" id="PF02515">
    <property type="entry name" value="CoA_transf_3"/>
    <property type="match status" value="1"/>
</dbReference>
<dbReference type="GO" id="GO:0016740">
    <property type="term" value="F:transferase activity"/>
    <property type="evidence" value="ECO:0007669"/>
    <property type="project" value="UniProtKB-KW"/>
</dbReference>
<dbReference type="PANTHER" id="PTHR48228">
    <property type="entry name" value="SUCCINYL-COA--D-CITRAMALATE COA-TRANSFERASE"/>
    <property type="match status" value="1"/>
</dbReference>
<accession>A0ABZ2HUS6</accession>
<organism evidence="2 3">
    <name type="scientific">Microbacterium paraoxydans</name>
    <dbReference type="NCBI Taxonomy" id="199592"/>
    <lineage>
        <taxon>Bacteria</taxon>
        <taxon>Bacillati</taxon>
        <taxon>Actinomycetota</taxon>
        <taxon>Actinomycetes</taxon>
        <taxon>Micrococcales</taxon>
        <taxon>Microbacteriaceae</taxon>
        <taxon>Microbacterium</taxon>
    </lineage>
</organism>
<keyword evidence="3" id="KW-1185">Reference proteome</keyword>
<evidence type="ECO:0000313" key="2">
    <source>
        <dbReference type="EMBL" id="WWS84694.1"/>
    </source>
</evidence>
<gene>
    <name evidence="2" type="ORF">V8Z62_00265</name>
</gene>
<dbReference type="Proteomes" id="UP001377573">
    <property type="component" value="Chromosome"/>
</dbReference>
<feature type="compositionally biased region" description="Basic and acidic residues" evidence="1">
    <location>
        <begin position="187"/>
        <end position="197"/>
    </location>
</feature>
<proteinExistence type="predicted"/>